<dbReference type="PANTHER" id="PTHR12526">
    <property type="entry name" value="GLYCOSYLTRANSFERASE"/>
    <property type="match status" value="1"/>
</dbReference>
<evidence type="ECO:0000259" key="2">
    <source>
        <dbReference type="Pfam" id="PF13439"/>
    </source>
</evidence>
<evidence type="ECO:0000313" key="4">
    <source>
        <dbReference type="Proteomes" id="UP000198724"/>
    </source>
</evidence>
<feature type="domain" description="Glycosyltransferase subfamily 4-like N-terminal" evidence="2">
    <location>
        <begin position="13"/>
        <end position="176"/>
    </location>
</feature>
<proteinExistence type="predicted"/>
<sequence>MKIIFAIDTLQTGGAEKSTLDIASRLPNDIEPLIVSFYNNLELKNECDKLGLRNINFAINNKYDFGKAINLFKSLCIIENPNLVVSTLFRADIITRVACHQLGIKNIGTFVNDTYSSHELEDLSFSMKLKVGLFWILNRWTARYCYRFLANSESIKISNSQRLLIDNSKIDVIYRGRKVSNFNFKIANRFTNEETHFLNVGRLLKRKGQAELIEAFANFNKIYPNTKLSIAGEGKYRAHLEALIKRLNIGHKIKLLGNVKNVPELLAECDVFVFPSYYEGFSGALVEAMLGGAPILASDIPMNKEAINHLDTAYLFKVKDVVSLEEALVFSIANTDKMKEMAQKARMIAEQKYDIDQIAKQHAAIYRNYIE</sequence>
<dbReference type="InterPro" id="IPR028098">
    <property type="entry name" value="Glyco_trans_4-like_N"/>
</dbReference>
<dbReference type="EMBL" id="FOOT01000002">
    <property type="protein sequence ID" value="SFG32844.1"/>
    <property type="molecule type" value="Genomic_DNA"/>
</dbReference>
<dbReference type="OrthoDB" id="9811239at2"/>
<dbReference type="GO" id="GO:0016757">
    <property type="term" value="F:glycosyltransferase activity"/>
    <property type="evidence" value="ECO:0007669"/>
    <property type="project" value="InterPro"/>
</dbReference>
<gene>
    <name evidence="3" type="ORF">SAMN05421739_102179</name>
</gene>
<dbReference type="CDD" id="cd03801">
    <property type="entry name" value="GT4_PimA-like"/>
    <property type="match status" value="1"/>
</dbReference>
<feature type="domain" description="Glycosyl transferase family 1" evidence="1">
    <location>
        <begin position="188"/>
        <end position="346"/>
    </location>
</feature>
<dbReference type="Pfam" id="PF00534">
    <property type="entry name" value="Glycos_transf_1"/>
    <property type="match status" value="1"/>
</dbReference>
<reference evidence="4" key="1">
    <citation type="submission" date="2016-10" db="EMBL/GenBank/DDBJ databases">
        <authorList>
            <person name="Varghese N."/>
            <person name="Submissions S."/>
        </authorList>
    </citation>
    <scope>NUCLEOTIDE SEQUENCE [LARGE SCALE GENOMIC DNA]</scope>
    <source>
        <strain evidence="4">LP51</strain>
    </source>
</reference>
<dbReference type="STRING" id="1436961.SAMN05421739_102179"/>
<dbReference type="Proteomes" id="UP000198724">
    <property type="component" value="Unassembled WGS sequence"/>
</dbReference>
<evidence type="ECO:0000259" key="1">
    <source>
        <dbReference type="Pfam" id="PF00534"/>
    </source>
</evidence>
<dbReference type="SUPFAM" id="SSF53756">
    <property type="entry name" value="UDP-Glycosyltransferase/glycogen phosphorylase"/>
    <property type="match status" value="1"/>
</dbReference>
<evidence type="ECO:0000313" key="3">
    <source>
        <dbReference type="EMBL" id="SFG32844.1"/>
    </source>
</evidence>
<organism evidence="3 4">
    <name type="scientific">Pontibacter chinhatensis</name>
    <dbReference type="NCBI Taxonomy" id="1436961"/>
    <lineage>
        <taxon>Bacteria</taxon>
        <taxon>Pseudomonadati</taxon>
        <taxon>Bacteroidota</taxon>
        <taxon>Cytophagia</taxon>
        <taxon>Cytophagales</taxon>
        <taxon>Hymenobacteraceae</taxon>
        <taxon>Pontibacter</taxon>
    </lineage>
</organism>
<dbReference type="InterPro" id="IPR001296">
    <property type="entry name" value="Glyco_trans_1"/>
</dbReference>
<dbReference type="RefSeq" id="WP_092099653.1">
    <property type="nucleotide sequence ID" value="NZ_FOOT01000002.1"/>
</dbReference>
<dbReference type="Pfam" id="PF13439">
    <property type="entry name" value="Glyco_transf_4"/>
    <property type="match status" value="1"/>
</dbReference>
<dbReference type="AlphaFoldDB" id="A0A1I2QWU9"/>
<accession>A0A1I2QWU9</accession>
<dbReference type="Gene3D" id="3.40.50.2000">
    <property type="entry name" value="Glycogen Phosphorylase B"/>
    <property type="match status" value="2"/>
</dbReference>
<keyword evidence="4" id="KW-1185">Reference proteome</keyword>
<protein>
    <submittedName>
        <fullName evidence="3">Glycosyltransferase involved in cell wall bisynthesis</fullName>
    </submittedName>
</protein>
<keyword evidence="3" id="KW-0808">Transferase</keyword>
<name>A0A1I2QWU9_9BACT</name>